<proteinExistence type="predicted"/>
<evidence type="ECO:0000313" key="2">
    <source>
        <dbReference type="EMBL" id="EEF23707.1"/>
    </source>
</evidence>
<organism evidence="2 3">
    <name type="scientific">Ricinus communis</name>
    <name type="common">Castor bean</name>
    <dbReference type="NCBI Taxonomy" id="3988"/>
    <lineage>
        <taxon>Eukaryota</taxon>
        <taxon>Viridiplantae</taxon>
        <taxon>Streptophyta</taxon>
        <taxon>Embryophyta</taxon>
        <taxon>Tracheophyta</taxon>
        <taxon>Spermatophyta</taxon>
        <taxon>Magnoliopsida</taxon>
        <taxon>eudicotyledons</taxon>
        <taxon>Gunneridae</taxon>
        <taxon>Pentapetalae</taxon>
        <taxon>rosids</taxon>
        <taxon>fabids</taxon>
        <taxon>Malpighiales</taxon>
        <taxon>Euphorbiaceae</taxon>
        <taxon>Acalyphoideae</taxon>
        <taxon>Acalypheae</taxon>
        <taxon>Ricinus</taxon>
    </lineage>
</organism>
<name>B9TKA7_RICCO</name>
<keyword evidence="3" id="KW-1185">Reference proteome</keyword>
<reference evidence="3" key="1">
    <citation type="journal article" date="2010" name="Nat. Biotechnol.">
        <title>Draft genome sequence of the oilseed species Ricinus communis.</title>
        <authorList>
            <person name="Chan A.P."/>
            <person name="Crabtree J."/>
            <person name="Zhao Q."/>
            <person name="Lorenzi H."/>
            <person name="Orvis J."/>
            <person name="Puiu D."/>
            <person name="Melake-Berhan A."/>
            <person name="Jones K.M."/>
            <person name="Redman J."/>
            <person name="Chen G."/>
            <person name="Cahoon E.B."/>
            <person name="Gedil M."/>
            <person name="Stanke M."/>
            <person name="Haas B.J."/>
            <person name="Wortman J.R."/>
            <person name="Fraser-Liggett C.M."/>
            <person name="Ravel J."/>
            <person name="Rabinowicz P.D."/>
        </authorList>
    </citation>
    <scope>NUCLEOTIDE SEQUENCE [LARGE SCALE GENOMIC DNA]</scope>
    <source>
        <strain evidence="3">cv. Hale</strain>
    </source>
</reference>
<dbReference type="AntiFam" id="ANF00076">
    <property type="entry name" value="Shadow ORF (opposite copA)"/>
</dbReference>
<sequence>MGEAFQRRRRFQQDALTHQAARRHHLDHGNGQGQSAGTGDDQHRHRIHQGDLPFRPHQEEPAQERQQRRQMDHRGIIAGDPIGQHHIAGASLLGQFHQPHDLGQQGIAAHRAYGDPDRRRQVQRAREHFGSRLDPIGNGLAGDQTGVHVRAALGHRTVGADPLAGGDAQHLARPQILGLDQTAGAVVLDHRDHARVQGQQMHDRLTGLAARPRIQIAPDQQEEQQHRRRIEIGVPSPADGFIKAHPRGQHDADGDGDVHVGPAQAQNRQGRAQERTNAIGDGGQADQGRQPMHEGPGRGPHVGPGPDRHREQHDVGGGEARHRHGPQQLVLFRLGLVVQALRVERHQVIA</sequence>
<dbReference type="Proteomes" id="UP000008311">
    <property type="component" value="Unassembled WGS sequence"/>
</dbReference>
<feature type="compositionally biased region" description="Basic and acidic residues" evidence="1">
    <location>
        <begin position="306"/>
        <end position="320"/>
    </location>
</feature>
<feature type="region of interest" description="Disordered" evidence="1">
    <location>
        <begin position="1"/>
        <end position="70"/>
    </location>
</feature>
<feature type="region of interest" description="Disordered" evidence="1">
    <location>
        <begin position="241"/>
        <end position="322"/>
    </location>
</feature>
<feature type="compositionally biased region" description="Basic and acidic residues" evidence="1">
    <location>
        <begin position="248"/>
        <end position="258"/>
    </location>
</feature>
<evidence type="ECO:0000313" key="3">
    <source>
        <dbReference type="Proteomes" id="UP000008311"/>
    </source>
</evidence>
<evidence type="ECO:0000256" key="1">
    <source>
        <dbReference type="SAM" id="MobiDB-lite"/>
    </source>
</evidence>
<feature type="non-terminal residue" evidence="2">
    <location>
        <position position="350"/>
    </location>
</feature>
<protein>
    <submittedName>
        <fullName evidence="2">Uncharacterized protein</fullName>
    </submittedName>
</protein>
<dbReference type="InParanoid" id="B9TKA7"/>
<accession>B9TKA7</accession>
<feature type="compositionally biased region" description="Basic and acidic residues" evidence="1">
    <location>
        <begin position="54"/>
        <end position="70"/>
    </location>
</feature>
<dbReference type="EMBL" id="EQ984981">
    <property type="protein sequence ID" value="EEF23707.1"/>
    <property type="molecule type" value="Genomic_DNA"/>
</dbReference>
<gene>
    <name evidence="2" type="ORF">RCOM_1803030</name>
</gene>
<dbReference type="AlphaFoldDB" id="B9TKA7"/>